<protein>
    <submittedName>
        <fullName evidence="3">Uncharacterized protein</fullName>
    </submittedName>
</protein>
<reference evidence="3" key="1">
    <citation type="submission" date="2020-06" db="EMBL/GenBank/DDBJ databases">
        <authorList>
            <consortium name="Plant Systems Biology data submission"/>
        </authorList>
    </citation>
    <scope>NUCLEOTIDE SEQUENCE</scope>
    <source>
        <strain evidence="3">D6</strain>
    </source>
</reference>
<evidence type="ECO:0000313" key="4">
    <source>
        <dbReference type="Proteomes" id="UP001153069"/>
    </source>
</evidence>
<feature type="region of interest" description="Disordered" evidence="1">
    <location>
        <begin position="15"/>
        <end position="40"/>
    </location>
</feature>
<accession>A0A9N8EIE3</accession>
<feature type="transmembrane region" description="Helical" evidence="2">
    <location>
        <begin position="50"/>
        <end position="70"/>
    </location>
</feature>
<keyword evidence="2" id="KW-1133">Transmembrane helix</keyword>
<keyword evidence="4" id="KW-1185">Reference proteome</keyword>
<feature type="compositionally biased region" description="Low complexity" evidence="1">
    <location>
        <begin position="15"/>
        <end position="34"/>
    </location>
</feature>
<sequence length="183" mass="20018">MMNNGIIKELVSSPSFDGSNSSGATSSTGSSLSTFNADPKKGKRVGGQGLLLKFPFFACFVTAVAVLLLVHSANRQGFKRDFGVTSKKIVDAFFYESHQKAYAVHDASVTASMIAMQKPTKWKRKNPGELTRKGEMAPNDEALSIFQDRTNDMQLLGQIDAMMWYPAAAETHHVSMTCETERA</sequence>
<gene>
    <name evidence="3" type="ORF">SEMRO_1247_G255830.1</name>
</gene>
<evidence type="ECO:0000313" key="3">
    <source>
        <dbReference type="EMBL" id="CAB9521901.1"/>
    </source>
</evidence>
<evidence type="ECO:0000256" key="2">
    <source>
        <dbReference type="SAM" id="Phobius"/>
    </source>
</evidence>
<keyword evidence="2" id="KW-0812">Transmembrane</keyword>
<dbReference type="Proteomes" id="UP001153069">
    <property type="component" value="Unassembled WGS sequence"/>
</dbReference>
<proteinExistence type="predicted"/>
<organism evidence="3 4">
    <name type="scientific">Seminavis robusta</name>
    <dbReference type="NCBI Taxonomy" id="568900"/>
    <lineage>
        <taxon>Eukaryota</taxon>
        <taxon>Sar</taxon>
        <taxon>Stramenopiles</taxon>
        <taxon>Ochrophyta</taxon>
        <taxon>Bacillariophyta</taxon>
        <taxon>Bacillariophyceae</taxon>
        <taxon>Bacillariophycidae</taxon>
        <taxon>Naviculales</taxon>
        <taxon>Naviculaceae</taxon>
        <taxon>Seminavis</taxon>
    </lineage>
</organism>
<feature type="non-terminal residue" evidence="3">
    <location>
        <position position="183"/>
    </location>
</feature>
<evidence type="ECO:0000256" key="1">
    <source>
        <dbReference type="SAM" id="MobiDB-lite"/>
    </source>
</evidence>
<comment type="caution">
    <text evidence="3">The sequence shown here is derived from an EMBL/GenBank/DDBJ whole genome shotgun (WGS) entry which is preliminary data.</text>
</comment>
<keyword evidence="2" id="KW-0472">Membrane</keyword>
<name>A0A9N8EIE3_9STRA</name>
<dbReference type="AlphaFoldDB" id="A0A9N8EIE3"/>
<dbReference type="EMBL" id="CAICTM010001245">
    <property type="protein sequence ID" value="CAB9521901.1"/>
    <property type="molecule type" value="Genomic_DNA"/>
</dbReference>